<dbReference type="EMBL" id="PQWY01000005">
    <property type="protein sequence ID" value="PPK32286.1"/>
    <property type="molecule type" value="Genomic_DNA"/>
</dbReference>
<evidence type="ECO:0000313" key="2">
    <source>
        <dbReference type="EMBL" id="PPK32286.1"/>
    </source>
</evidence>
<name>A0A2S6F4C8_LEGPN</name>
<dbReference type="AlphaFoldDB" id="A0A2S6F4C8"/>
<feature type="region of interest" description="Disordered" evidence="1">
    <location>
        <begin position="303"/>
        <end position="324"/>
    </location>
</feature>
<feature type="compositionally biased region" description="Basic and acidic residues" evidence="1">
    <location>
        <begin position="303"/>
        <end position="317"/>
    </location>
</feature>
<sequence>MQLREKSMAGNKGLDRFHNAQNSNTYGYDHAFREIQEGKKSSHWIWYIFPQLENLGKSPSAKLYGIKDFSEACDYLKDPELFKRYFELIKLTEEKLKNIPLSHLMGGFPDDRKFISSLTLFQATANYLSSKETDSQNKYHELYETCNRIFKQIARQGYSPCHQTELLVKNKSNSPVKKATEKQTPPPHITIFSPKQSKANTTHPISKELSQYINKRKNEWGYHYNFLGLVALVYFIQDLILGTDHFNHKAREVKLSAASKLQKILDPKCHEQCNLNPSERKALSDGRLGKIINKHGGLDKILTEAPDKLAKTDRDQEMNSNPFS</sequence>
<dbReference type="InterPro" id="IPR014937">
    <property type="entry name" value="DUF1810"/>
</dbReference>
<evidence type="ECO:0000256" key="1">
    <source>
        <dbReference type="SAM" id="MobiDB-lite"/>
    </source>
</evidence>
<reference evidence="2 3" key="1">
    <citation type="submission" date="2018-02" db="EMBL/GenBank/DDBJ databases">
        <title>Draft genome sequences of four Legionella pneumophila clinical strains isolated in Ontario.</title>
        <authorList>
            <person name="Fortuna A."/>
            <person name="Ramnarine R."/>
            <person name="Li A."/>
            <person name="Frantz C."/>
            <person name="Mallo G."/>
        </authorList>
    </citation>
    <scope>NUCLEOTIDE SEQUENCE [LARGE SCALE GENOMIC DNA]</scope>
    <source>
        <strain evidence="2 3">LG61</strain>
    </source>
</reference>
<feature type="compositionally biased region" description="Polar residues" evidence="1">
    <location>
        <begin position="193"/>
        <end position="203"/>
    </location>
</feature>
<dbReference type="SUPFAM" id="SSF140736">
    <property type="entry name" value="Rv1873-like"/>
    <property type="match status" value="1"/>
</dbReference>
<dbReference type="OrthoDB" id="9801870at2"/>
<organism evidence="2 3">
    <name type="scientific">Legionella pneumophila</name>
    <dbReference type="NCBI Taxonomy" id="446"/>
    <lineage>
        <taxon>Bacteria</taxon>
        <taxon>Pseudomonadati</taxon>
        <taxon>Pseudomonadota</taxon>
        <taxon>Gammaproteobacteria</taxon>
        <taxon>Legionellales</taxon>
        <taxon>Legionellaceae</taxon>
        <taxon>Legionella</taxon>
    </lineage>
</organism>
<proteinExistence type="predicted"/>
<dbReference type="InterPro" id="IPR036287">
    <property type="entry name" value="Rv1873-like_sf"/>
</dbReference>
<gene>
    <name evidence="2" type="ORF">C3928_03770</name>
</gene>
<evidence type="ECO:0000313" key="3">
    <source>
        <dbReference type="Proteomes" id="UP000239239"/>
    </source>
</evidence>
<feature type="region of interest" description="Disordered" evidence="1">
    <location>
        <begin position="172"/>
        <end position="203"/>
    </location>
</feature>
<comment type="caution">
    <text evidence="2">The sequence shown here is derived from an EMBL/GenBank/DDBJ whole genome shotgun (WGS) entry which is preliminary data.</text>
</comment>
<accession>A0A2S6F4C8</accession>
<dbReference type="Proteomes" id="UP000239239">
    <property type="component" value="Unassembled WGS sequence"/>
</dbReference>
<dbReference type="Gene3D" id="1.25.40.380">
    <property type="entry name" value="Protein of unknown function DUF1810"/>
    <property type="match status" value="1"/>
</dbReference>
<dbReference type="Pfam" id="PF08837">
    <property type="entry name" value="DUF1810"/>
    <property type="match status" value="1"/>
</dbReference>
<protein>
    <submittedName>
        <fullName evidence="2">DUF1810 domain-containing protein</fullName>
    </submittedName>
</protein>